<evidence type="ECO:0000256" key="2">
    <source>
        <dbReference type="SAM" id="SignalP"/>
    </source>
</evidence>
<keyword evidence="1" id="KW-0812">Transmembrane</keyword>
<dbReference type="EMBL" id="CP044205">
    <property type="protein sequence ID" value="QFY42632.1"/>
    <property type="molecule type" value="Genomic_DNA"/>
</dbReference>
<dbReference type="RefSeq" id="WP_153248627.1">
    <property type="nucleotide sequence ID" value="NZ_CP044205.1"/>
</dbReference>
<reference evidence="3 4" key="1">
    <citation type="submission" date="2019-09" db="EMBL/GenBank/DDBJ databases">
        <title>Ecophysiology of the spiral-shaped methanotroph Methylospira mobilis as revealed by the complete genome sequence.</title>
        <authorList>
            <person name="Oshkin I.Y."/>
            <person name="Dedysh S.N."/>
            <person name="Miroshnikov K."/>
            <person name="Danilova O.V."/>
            <person name="Hakobyan A."/>
            <person name="Liesack W."/>
        </authorList>
    </citation>
    <scope>NUCLEOTIDE SEQUENCE [LARGE SCALE GENOMIC DNA]</scope>
    <source>
        <strain evidence="3 4">Shm1</strain>
    </source>
</reference>
<feature type="chain" id="PRO_5024886432" evidence="2">
    <location>
        <begin position="21"/>
        <end position="295"/>
    </location>
</feature>
<dbReference type="KEGG" id="mmob:F6R98_08355"/>
<dbReference type="AlphaFoldDB" id="A0A5Q0BHN9"/>
<name>A0A5Q0BHN9_9GAMM</name>
<dbReference type="SUPFAM" id="SSF49503">
    <property type="entry name" value="Cupredoxins"/>
    <property type="match status" value="1"/>
</dbReference>
<dbReference type="Proteomes" id="UP000325755">
    <property type="component" value="Chromosome"/>
</dbReference>
<evidence type="ECO:0000256" key="1">
    <source>
        <dbReference type="SAM" id="Phobius"/>
    </source>
</evidence>
<dbReference type="InterPro" id="IPR008972">
    <property type="entry name" value="Cupredoxin"/>
</dbReference>
<keyword evidence="1" id="KW-0472">Membrane</keyword>
<accession>A0A5Q0BHN9</accession>
<keyword evidence="2" id="KW-0732">Signal</keyword>
<feature type="transmembrane region" description="Helical" evidence="1">
    <location>
        <begin position="226"/>
        <end position="246"/>
    </location>
</feature>
<feature type="signal peptide" evidence="2">
    <location>
        <begin position="1"/>
        <end position="20"/>
    </location>
</feature>
<proteinExistence type="predicted"/>
<dbReference type="InParanoid" id="A0A5Q0BHN9"/>
<evidence type="ECO:0000313" key="4">
    <source>
        <dbReference type="Proteomes" id="UP000325755"/>
    </source>
</evidence>
<keyword evidence="4" id="KW-1185">Reference proteome</keyword>
<dbReference type="Gene3D" id="2.60.40.420">
    <property type="entry name" value="Cupredoxins - blue copper proteins"/>
    <property type="match status" value="1"/>
</dbReference>
<gene>
    <name evidence="3" type="ORF">F6R98_08355</name>
</gene>
<evidence type="ECO:0000313" key="3">
    <source>
        <dbReference type="EMBL" id="QFY42632.1"/>
    </source>
</evidence>
<organism evidence="3 4">
    <name type="scientific">Candidatus Methylospira mobilis</name>
    <dbReference type="NCBI Taxonomy" id="1808979"/>
    <lineage>
        <taxon>Bacteria</taxon>
        <taxon>Pseudomonadati</taxon>
        <taxon>Pseudomonadota</taxon>
        <taxon>Gammaproteobacteria</taxon>
        <taxon>Methylococcales</taxon>
        <taxon>Methylococcaceae</taxon>
        <taxon>Candidatus Methylospira</taxon>
    </lineage>
</organism>
<protein>
    <submittedName>
        <fullName evidence="3">Copper oxidase</fullName>
    </submittedName>
</protein>
<dbReference type="OrthoDB" id="5801345at2"/>
<keyword evidence="1" id="KW-1133">Transmembrane helix</keyword>
<sequence>MARLLFALTILLFSHLPAWAAEPDYVEHNDMMDHGDGHLMDAQGAMVMGQNKDKLPGGCDRISEDAKITVHGGHKYSKEYPGTMYSFDMHEWRFKPCTRLTVTFINDDHIRHQWMMHGLPKYLYDKGMFHLEVTGPGSVSGTLILPAEDKTYLVHCDMAQHMEKGMKAQLIVGKGGAPFPSIPGLTDPVIADDYGAGSVATGDGGANAPVSAAAPQQQRGREDASFWSLSLLLGLILGVAGASIWAKKYAGVPTADAAADIFYRAVQGMQALLRFIADILRKLLSRIKYLPGSRQ</sequence>